<sequence length="173" mass="19324">MTFKPAPTYNKEELISCGNGDLFGLSNGRLPADEMLMFDSIDQIDQTSGKYSKGKIIAHLNVEETLWFFNVHFKSDPVMPGCLGLDAMWQLLGFYLCWLELPGHGRALGSDKVKFFGQVTPSAKLVRYEIDIKRVVNRGAVVGFADGNMYVDDRHVYSADGLKVGLFKDTSNF</sequence>
<protein>
    <submittedName>
        <fullName evidence="2">3-hydroxydecanoyl-ACP dehydratase</fullName>
    </submittedName>
</protein>
<dbReference type="PANTHER" id="PTHR30272:SF8">
    <property type="entry name" value="3-HYDROXYDECANOYL-[ACYL-CARRIER-PROTEIN] DEHYDRATASE"/>
    <property type="match status" value="1"/>
</dbReference>
<organism evidence="2 3">
    <name type="scientific">SAR86 cluster bacterium BACL1 MAG-120920-bin57</name>
    <dbReference type="NCBI Taxonomy" id="1655571"/>
    <lineage>
        <taxon>Bacteria</taxon>
        <taxon>Pseudomonadati</taxon>
        <taxon>Pseudomonadota</taxon>
        <taxon>Gammaproteobacteria</taxon>
        <taxon>SAR86 cluster</taxon>
    </lineage>
</organism>
<dbReference type="InterPro" id="IPR029069">
    <property type="entry name" value="HotDog_dom_sf"/>
</dbReference>
<dbReference type="PANTHER" id="PTHR30272">
    <property type="entry name" value="3-HYDROXYACYL-[ACYL-CARRIER-PROTEIN] DEHYDRATASE"/>
    <property type="match status" value="1"/>
</dbReference>
<accession>A0A0R2PQ31</accession>
<dbReference type="UniPathway" id="UPA00094"/>
<dbReference type="AlphaFoldDB" id="A0A0R2PQ31"/>
<dbReference type="InterPro" id="IPR013114">
    <property type="entry name" value="FabA_FabZ"/>
</dbReference>
<gene>
    <name evidence="2" type="ORF">ABR63_02530</name>
</gene>
<dbReference type="EMBL" id="LIAV01000176">
    <property type="protein sequence ID" value="KRO40126.1"/>
    <property type="molecule type" value="Genomic_DNA"/>
</dbReference>
<dbReference type="SUPFAM" id="SSF54637">
    <property type="entry name" value="Thioesterase/thiol ester dehydrase-isomerase"/>
    <property type="match status" value="1"/>
</dbReference>
<name>A0A0R2PQ31_9GAMM</name>
<dbReference type="NCBIfam" id="NF003509">
    <property type="entry name" value="PRK05174.1"/>
    <property type="match status" value="1"/>
</dbReference>
<proteinExistence type="predicted"/>
<evidence type="ECO:0000313" key="3">
    <source>
        <dbReference type="Proteomes" id="UP000050874"/>
    </source>
</evidence>
<evidence type="ECO:0000256" key="1">
    <source>
        <dbReference type="ARBA" id="ARBA00023239"/>
    </source>
</evidence>
<keyword evidence="1" id="KW-0456">Lyase</keyword>
<evidence type="ECO:0000313" key="2">
    <source>
        <dbReference type="EMBL" id="KRO40126.1"/>
    </source>
</evidence>
<dbReference type="GO" id="GO:0016829">
    <property type="term" value="F:lyase activity"/>
    <property type="evidence" value="ECO:0007669"/>
    <property type="project" value="UniProtKB-KW"/>
</dbReference>
<dbReference type="Gene3D" id="3.10.129.10">
    <property type="entry name" value="Hotdog Thioesterase"/>
    <property type="match status" value="1"/>
</dbReference>
<dbReference type="Pfam" id="PF07977">
    <property type="entry name" value="FabA"/>
    <property type="match status" value="1"/>
</dbReference>
<reference evidence="3" key="1">
    <citation type="submission" date="2015-10" db="EMBL/GenBank/DDBJ databases">
        <title>Metagenome-Assembled Genomes uncover a global brackish microbiome.</title>
        <authorList>
            <person name="Hugerth L.W."/>
            <person name="Larsson J."/>
            <person name="Alneberg J."/>
            <person name="Lindh M.V."/>
            <person name="Legrand C."/>
            <person name="Pinhassi J."/>
            <person name="Andersson A."/>
        </authorList>
    </citation>
    <scope>NUCLEOTIDE SEQUENCE [LARGE SCALE GENOMIC DNA]</scope>
</reference>
<dbReference type="GO" id="GO:0006633">
    <property type="term" value="P:fatty acid biosynthetic process"/>
    <property type="evidence" value="ECO:0007669"/>
    <property type="project" value="UniProtKB-UniPathway"/>
</dbReference>
<comment type="caution">
    <text evidence="2">The sequence shown here is derived from an EMBL/GenBank/DDBJ whole genome shotgun (WGS) entry which is preliminary data.</text>
</comment>
<dbReference type="Proteomes" id="UP000050874">
    <property type="component" value="Unassembled WGS sequence"/>
</dbReference>